<organism evidence="4 5">
    <name type="scientific">Cyphellophora attinorum</name>
    <dbReference type="NCBI Taxonomy" id="1664694"/>
    <lineage>
        <taxon>Eukaryota</taxon>
        <taxon>Fungi</taxon>
        <taxon>Dikarya</taxon>
        <taxon>Ascomycota</taxon>
        <taxon>Pezizomycotina</taxon>
        <taxon>Eurotiomycetes</taxon>
        <taxon>Chaetothyriomycetidae</taxon>
        <taxon>Chaetothyriales</taxon>
        <taxon>Cyphellophoraceae</taxon>
        <taxon>Cyphellophora</taxon>
    </lineage>
</organism>
<dbReference type="PROSITE" id="PS50089">
    <property type="entry name" value="ZF_RING_2"/>
    <property type="match status" value="1"/>
</dbReference>
<protein>
    <recommendedName>
        <fullName evidence="3">RING-type domain-containing protein</fullName>
    </recommendedName>
</protein>
<evidence type="ECO:0000259" key="3">
    <source>
        <dbReference type="PROSITE" id="PS50089"/>
    </source>
</evidence>
<gene>
    <name evidence="4" type="ORF">AB675_3335</name>
</gene>
<keyword evidence="1" id="KW-0863">Zinc-finger</keyword>
<feature type="region of interest" description="Disordered" evidence="2">
    <location>
        <begin position="329"/>
        <end position="360"/>
    </location>
</feature>
<evidence type="ECO:0000256" key="1">
    <source>
        <dbReference type="PROSITE-ProRule" id="PRU00175"/>
    </source>
</evidence>
<keyword evidence="1" id="KW-0479">Metal-binding</keyword>
<keyword evidence="5" id="KW-1185">Reference proteome</keyword>
<dbReference type="InterPro" id="IPR039903">
    <property type="entry name" value="Zswim2"/>
</dbReference>
<reference evidence="4 5" key="1">
    <citation type="submission" date="2015-06" db="EMBL/GenBank/DDBJ databases">
        <title>Draft genome of the ant-associated black yeast Phialophora attae CBS 131958.</title>
        <authorList>
            <person name="Moreno L.F."/>
            <person name="Stielow B.J."/>
            <person name="de Hoog S."/>
            <person name="Vicente V.A."/>
            <person name="Weiss V.A."/>
            <person name="de Vries M."/>
            <person name="Cruz L.M."/>
            <person name="Souza E.M."/>
        </authorList>
    </citation>
    <scope>NUCLEOTIDE SEQUENCE [LARGE SCALE GENOMIC DNA]</scope>
    <source>
        <strain evidence="4 5">CBS 131958</strain>
    </source>
</reference>
<dbReference type="VEuPathDB" id="FungiDB:AB675_3335"/>
<dbReference type="STRING" id="1664694.A0A0N0NM06"/>
<feature type="region of interest" description="Disordered" evidence="2">
    <location>
        <begin position="157"/>
        <end position="192"/>
    </location>
</feature>
<dbReference type="InterPro" id="IPR001841">
    <property type="entry name" value="Znf_RING"/>
</dbReference>
<evidence type="ECO:0000256" key="2">
    <source>
        <dbReference type="SAM" id="MobiDB-lite"/>
    </source>
</evidence>
<proteinExistence type="predicted"/>
<dbReference type="PANTHER" id="PTHR21540">
    <property type="entry name" value="RING FINGER AND SWIM DOMAIN-CONTAINING PROTEIN 2"/>
    <property type="match status" value="1"/>
</dbReference>
<dbReference type="InterPro" id="IPR013083">
    <property type="entry name" value="Znf_RING/FYVE/PHD"/>
</dbReference>
<comment type="caution">
    <text evidence="4">The sequence shown here is derived from an EMBL/GenBank/DDBJ whole genome shotgun (WGS) entry which is preliminary data.</text>
</comment>
<sequence length="453" mass="48745">MPSAARRQPLWDPAEVLKVFPGECNGITKRGTPCGQRFIRGSDIQQANKILDNLSYEDPRRKVSSSTLEDLAFFTLCPRWHQKPSHSQVLSLANKWEIILRDYRTGLEPDEIVTSRQHALSDTAQTHTTYATLALAVQAPAAVQPLVESNHNQALSVSATQTSPNDSSHNLAAAPTPANQPTRHDPVVQERSTNVDTQAVLAALDVLRNYLAATTPATATSTSLSTAFQTTATAEAPSSPQTSSVTPHPAISTVVTASDAPLHDNLQSSVNTPALPTSTSVSVADVLSQALGALAIIPHGDATDAQATVNQPQLDQPAAAILQDSLEAQLSEEHQSNPSSPTVASDLASTEPATSTSPEPALAQAYVPHRRPLHECPICLDDFSAPEEEDPVVFCRAQCGQNFHKGCMTHWLLDSQERAREEIGPSIATPSMLRAAVMCPFCRTQWRWSDEDD</sequence>
<dbReference type="EMBL" id="LFJN01000014">
    <property type="protein sequence ID" value="KPI39649.1"/>
    <property type="molecule type" value="Genomic_DNA"/>
</dbReference>
<dbReference type="GO" id="GO:0061630">
    <property type="term" value="F:ubiquitin protein ligase activity"/>
    <property type="evidence" value="ECO:0007669"/>
    <property type="project" value="InterPro"/>
</dbReference>
<keyword evidence="1" id="KW-0862">Zinc</keyword>
<accession>A0A0N0NM06</accession>
<feature type="domain" description="RING-type" evidence="3">
    <location>
        <begin position="376"/>
        <end position="443"/>
    </location>
</feature>
<dbReference type="RefSeq" id="XP_017999612.1">
    <property type="nucleotide sequence ID" value="XM_018143377.1"/>
</dbReference>
<evidence type="ECO:0000313" key="4">
    <source>
        <dbReference type="EMBL" id="KPI39649.1"/>
    </source>
</evidence>
<dbReference type="Pfam" id="PF13639">
    <property type="entry name" value="zf-RING_2"/>
    <property type="match status" value="1"/>
</dbReference>
<dbReference type="SMART" id="SM00184">
    <property type="entry name" value="RING"/>
    <property type="match status" value="1"/>
</dbReference>
<dbReference type="Proteomes" id="UP000038010">
    <property type="component" value="Unassembled WGS sequence"/>
</dbReference>
<dbReference type="GO" id="GO:0008270">
    <property type="term" value="F:zinc ion binding"/>
    <property type="evidence" value="ECO:0007669"/>
    <property type="project" value="UniProtKB-KW"/>
</dbReference>
<dbReference type="PANTHER" id="PTHR21540:SF0">
    <property type="entry name" value="PHD FAMILY PROTEIN"/>
    <property type="match status" value="1"/>
</dbReference>
<dbReference type="Gene3D" id="3.30.40.10">
    <property type="entry name" value="Zinc/RING finger domain, C3HC4 (zinc finger)"/>
    <property type="match status" value="1"/>
</dbReference>
<evidence type="ECO:0000313" key="5">
    <source>
        <dbReference type="Proteomes" id="UP000038010"/>
    </source>
</evidence>
<dbReference type="OrthoDB" id="8062037at2759"/>
<feature type="compositionally biased region" description="Polar residues" evidence="2">
    <location>
        <begin position="336"/>
        <end position="358"/>
    </location>
</feature>
<dbReference type="SUPFAM" id="SSF57850">
    <property type="entry name" value="RING/U-box"/>
    <property type="match status" value="1"/>
</dbReference>
<dbReference type="GeneID" id="28735257"/>
<name>A0A0N0NM06_9EURO</name>
<feature type="compositionally biased region" description="Polar residues" evidence="2">
    <location>
        <begin position="157"/>
        <end position="170"/>
    </location>
</feature>
<dbReference type="AlphaFoldDB" id="A0A0N0NM06"/>